<keyword evidence="2" id="KW-1185">Reference proteome</keyword>
<dbReference type="CDD" id="cd09757">
    <property type="entry name" value="Cas8c_I-C"/>
    <property type="match status" value="1"/>
</dbReference>
<evidence type="ECO:0000313" key="1">
    <source>
        <dbReference type="EMBL" id="ANZ43985.1"/>
    </source>
</evidence>
<sequence length="646" mass="73242">MSWMQRLEETYENAYKRRTYFTTLPVPPAHVEQQAHIEVVLDGGGNFLSSEVVNKEATLIPATEASAGRTSGGEPHPLCDKIQYVAGDYKDHGGISNAYFDDFKSGSEIKAGYLSLLTAWNDFYDHPMLKAVLKYTGKRSLISDLAASNVLFLDESGNLLTEWDGKDSPPIFKVLTKKKDKSGKSVFDQGGALVRWRVQIPGWLEDRVWECDELTDSWIRFNGSRQNANSLCYITGEERPYAVNHPARLRYSGDKAKLISANDLSGYTFRGRFLTPEEACTIGYDVTQKAHSALRWLIDDRGFKNDSQVIVAWAINTAKIPPLCVSSDELFADAPEDDELSEVSFNNIEDLGASYAKKLNKKLAGYRAELKDRDDIVVMSLDSATPGRMAITYYQEIKGSDFLARVENYHKKYAWRQYFGKERVFVGAPSIFDIAQMAFAGKTGPSLLKSTISRLLPVISEGMAFPWDLLLAVCHRAAQPQSMEWWEFEKILGIACGLYSGCHSERGYKMALEEERRTRDYLYGRLLAVADKLEGRALYIAGESRDTSAMKLMTRFAEKPFETWRQIEINLVPYRSRLQAKAEKELNFFNILMDKIYMSFIPGEFEDNAPLSAEFLLGFHCQRYELWQKQKSNETQSDTADNSIIK</sequence>
<gene>
    <name evidence="1" type="ORF">BED41_02075</name>
</gene>
<protein>
    <submittedName>
        <fullName evidence="1">Type I-C CRISPR-associated protein Cas8c/Csd1</fullName>
    </submittedName>
</protein>
<dbReference type="GeneID" id="83056636"/>
<dbReference type="RefSeq" id="WP_066742474.1">
    <property type="nucleotide sequence ID" value="NZ_CP016757.1"/>
</dbReference>
<proteinExistence type="predicted"/>
<dbReference type="EMBL" id="CP016757">
    <property type="protein sequence ID" value="ANZ43985.1"/>
    <property type="molecule type" value="Genomic_DNA"/>
</dbReference>
<dbReference type="AlphaFoldDB" id="A0A1B2I1Y6"/>
<name>A0A1B2I1Y6_9BACT</name>
<evidence type="ECO:0000313" key="2">
    <source>
        <dbReference type="Proteomes" id="UP000093044"/>
    </source>
</evidence>
<dbReference type="KEGG" id="cpor:BED41_02075"/>
<dbReference type="Proteomes" id="UP000093044">
    <property type="component" value="Chromosome"/>
</dbReference>
<dbReference type="Pfam" id="PF09709">
    <property type="entry name" value="Cas_Csd1"/>
    <property type="match status" value="1"/>
</dbReference>
<accession>A0A1B2I1Y6</accession>
<dbReference type="InterPro" id="IPR010144">
    <property type="entry name" value="CRISPR-assoc_prot_Csd1-typ"/>
</dbReference>
<organism evidence="1 2">
    <name type="scientific">Cloacibacillus porcorum</name>
    <dbReference type="NCBI Taxonomy" id="1197717"/>
    <lineage>
        <taxon>Bacteria</taxon>
        <taxon>Thermotogati</taxon>
        <taxon>Synergistota</taxon>
        <taxon>Synergistia</taxon>
        <taxon>Synergistales</taxon>
        <taxon>Synergistaceae</taxon>
        <taxon>Cloacibacillus</taxon>
    </lineage>
</organism>
<dbReference type="OrthoDB" id="5389988at2"/>
<reference evidence="1" key="1">
    <citation type="submission" date="2016-08" db="EMBL/GenBank/DDBJ databases">
        <title>Complete genome of Cloacibacillus porcorum.</title>
        <authorList>
            <person name="Looft T."/>
            <person name="Bayles D.O."/>
            <person name="Alt D.P."/>
        </authorList>
    </citation>
    <scope>NUCLEOTIDE SEQUENCE [LARGE SCALE GENOMIC DNA]</scope>
    <source>
        <strain evidence="1">CL-84</strain>
    </source>
</reference>
<dbReference type="NCBIfam" id="TIGR01863">
    <property type="entry name" value="cas_Csd1"/>
    <property type="match status" value="1"/>
</dbReference>
<dbReference type="STRING" id="1197717.BED41_02075"/>